<evidence type="ECO:0000313" key="4">
    <source>
        <dbReference type="Proteomes" id="UP000824161"/>
    </source>
</evidence>
<dbReference type="Pfam" id="PF13521">
    <property type="entry name" value="AAA_28"/>
    <property type="match status" value="1"/>
</dbReference>
<dbReference type="AlphaFoldDB" id="A0A9D1KUC7"/>
<dbReference type="InterPro" id="IPR038727">
    <property type="entry name" value="NadR/Ttd14_AAA_dom"/>
</dbReference>
<name>A0A9D1KUC7_9FLAO</name>
<comment type="caution">
    <text evidence="3">The sequence shown here is derived from an EMBL/GenBank/DDBJ whole genome shotgun (WGS) entry which is preliminary data.</text>
</comment>
<reference evidence="3" key="1">
    <citation type="submission" date="2020-10" db="EMBL/GenBank/DDBJ databases">
        <authorList>
            <person name="Gilroy R."/>
        </authorList>
    </citation>
    <scope>NUCLEOTIDE SEQUENCE</scope>
    <source>
        <strain evidence="3">1383</strain>
    </source>
</reference>
<protein>
    <submittedName>
        <fullName evidence="3">AAA family ATPase</fullName>
    </submittedName>
</protein>
<evidence type="ECO:0000313" key="3">
    <source>
        <dbReference type="EMBL" id="HIT97910.1"/>
    </source>
</evidence>
<dbReference type="EMBL" id="DVLY01000085">
    <property type="protein sequence ID" value="HIT97910.1"/>
    <property type="molecule type" value="Genomic_DNA"/>
</dbReference>
<evidence type="ECO:0000259" key="2">
    <source>
        <dbReference type="Pfam" id="PF13521"/>
    </source>
</evidence>
<dbReference type="InterPro" id="IPR052735">
    <property type="entry name" value="NAD_biosynth-regulator"/>
</dbReference>
<dbReference type="SUPFAM" id="SSF52540">
    <property type="entry name" value="P-loop containing nucleoside triphosphate hydrolases"/>
    <property type="match status" value="1"/>
</dbReference>
<dbReference type="Gene3D" id="3.40.50.300">
    <property type="entry name" value="P-loop containing nucleotide triphosphate hydrolases"/>
    <property type="match status" value="1"/>
</dbReference>
<dbReference type="Gene3D" id="3.40.50.620">
    <property type="entry name" value="HUPs"/>
    <property type="match status" value="1"/>
</dbReference>
<dbReference type="NCBIfam" id="TIGR00125">
    <property type="entry name" value="cyt_tran_rel"/>
    <property type="match status" value="1"/>
</dbReference>
<gene>
    <name evidence="3" type="ORF">IAC44_03630</name>
</gene>
<dbReference type="Pfam" id="PF01467">
    <property type="entry name" value="CTP_transf_like"/>
    <property type="match status" value="1"/>
</dbReference>
<dbReference type="InterPro" id="IPR027417">
    <property type="entry name" value="P-loop_NTPase"/>
</dbReference>
<feature type="domain" description="NadR/Ttd14 AAA" evidence="2">
    <location>
        <begin position="167"/>
        <end position="315"/>
    </location>
</feature>
<dbReference type="InterPro" id="IPR004821">
    <property type="entry name" value="Cyt_trans-like"/>
</dbReference>
<feature type="domain" description="Cytidyltransferase-like" evidence="1">
    <location>
        <begin position="10"/>
        <end position="71"/>
    </location>
</feature>
<reference evidence="3" key="2">
    <citation type="journal article" date="2021" name="PeerJ">
        <title>Extensive microbial diversity within the chicken gut microbiome revealed by metagenomics and culture.</title>
        <authorList>
            <person name="Gilroy R."/>
            <person name="Ravi A."/>
            <person name="Getino M."/>
            <person name="Pursley I."/>
            <person name="Horton D.L."/>
            <person name="Alikhan N.F."/>
            <person name="Baker D."/>
            <person name="Gharbi K."/>
            <person name="Hall N."/>
            <person name="Watson M."/>
            <person name="Adriaenssens E.M."/>
            <person name="Foster-Nyarko E."/>
            <person name="Jarju S."/>
            <person name="Secka A."/>
            <person name="Antonio M."/>
            <person name="Oren A."/>
            <person name="Chaudhuri R.R."/>
            <person name="La Ragione R."/>
            <person name="Hildebrand F."/>
            <person name="Pallen M.J."/>
        </authorList>
    </citation>
    <scope>NUCLEOTIDE SEQUENCE</scope>
    <source>
        <strain evidence="3">1383</strain>
    </source>
</reference>
<dbReference type="Proteomes" id="UP000824161">
    <property type="component" value="Unassembled WGS sequence"/>
</dbReference>
<sequence>MAHSFHKALIIGKFQPLHKGHLALIDFAARQAESVLVCAAAHPGEPIPLGQRVDWLKESYKNRENIDIQGICYDPARLNPSSVSDLKSSEQWADYLREVLEGFAETDVIVGSELYVKYIADYLGIRYLIYDEPRKKLPISATAIKSDPIRYWDYLSPAAKRTYAKHICICGSESTGKSTTCKTLEQQYPFVTMIPEIGRCLVGKSEICTSTTLQKIFAIHHALLAAVLSDPPTPIVLWDTDNITTLSYFHYLYPEREQNEITQGQEVLTAEKYFFFESNIPLEDDGTRLSPHEALALRTHHLKQYAEQGIRPEIITSKERCEVVRRYILNEIEQLKKAFAG</sequence>
<dbReference type="SUPFAM" id="SSF52374">
    <property type="entry name" value="Nucleotidylyl transferase"/>
    <property type="match status" value="1"/>
</dbReference>
<proteinExistence type="predicted"/>
<organism evidence="3 4">
    <name type="scientific">Candidatus Merdimorpha stercoravium</name>
    <dbReference type="NCBI Taxonomy" id="2840863"/>
    <lineage>
        <taxon>Bacteria</taxon>
        <taxon>Pseudomonadati</taxon>
        <taxon>Bacteroidota</taxon>
        <taxon>Flavobacteriia</taxon>
        <taxon>Flavobacteriales</taxon>
        <taxon>Candidatus Merdimorpha</taxon>
    </lineage>
</organism>
<dbReference type="PANTHER" id="PTHR37512">
    <property type="entry name" value="TRIFUNCTIONAL NAD BIOSYNTHESIS/REGULATOR PROTEIN NADR"/>
    <property type="match status" value="1"/>
</dbReference>
<accession>A0A9D1KUC7</accession>
<evidence type="ECO:0000259" key="1">
    <source>
        <dbReference type="Pfam" id="PF01467"/>
    </source>
</evidence>
<dbReference type="InterPro" id="IPR014729">
    <property type="entry name" value="Rossmann-like_a/b/a_fold"/>
</dbReference>
<dbReference type="GO" id="GO:0003824">
    <property type="term" value="F:catalytic activity"/>
    <property type="evidence" value="ECO:0007669"/>
    <property type="project" value="InterPro"/>
</dbReference>
<dbReference type="PANTHER" id="PTHR37512:SF1">
    <property type="entry name" value="NADR_TTD14 AAA DOMAIN-CONTAINING PROTEIN"/>
    <property type="match status" value="1"/>
</dbReference>